<name>A0ABD6A725_9EURY</name>
<evidence type="ECO:0000313" key="7">
    <source>
        <dbReference type="EMBL" id="MFC7316414.1"/>
    </source>
</evidence>
<dbReference type="Proteomes" id="UP001596547">
    <property type="component" value="Unassembled WGS sequence"/>
</dbReference>
<keyword evidence="5 6" id="KW-0472">Membrane</keyword>
<dbReference type="RefSeq" id="WP_276304328.1">
    <property type="nucleotide sequence ID" value="NZ_CP119992.1"/>
</dbReference>
<feature type="transmembrane region" description="Helical" evidence="6">
    <location>
        <begin position="305"/>
        <end position="331"/>
    </location>
</feature>
<feature type="transmembrane region" description="Helical" evidence="6">
    <location>
        <begin position="134"/>
        <end position="159"/>
    </location>
</feature>
<feature type="transmembrane region" description="Helical" evidence="6">
    <location>
        <begin position="15"/>
        <end position="45"/>
    </location>
</feature>
<evidence type="ECO:0000256" key="2">
    <source>
        <dbReference type="ARBA" id="ARBA00009773"/>
    </source>
</evidence>
<dbReference type="Pfam" id="PF01594">
    <property type="entry name" value="AI-2E_transport"/>
    <property type="match status" value="1"/>
</dbReference>
<feature type="transmembrane region" description="Helical" evidence="6">
    <location>
        <begin position="66"/>
        <end position="88"/>
    </location>
</feature>
<dbReference type="EMBL" id="JBHTBF010000002">
    <property type="protein sequence ID" value="MFC7316414.1"/>
    <property type="molecule type" value="Genomic_DNA"/>
</dbReference>
<dbReference type="GeneID" id="79313868"/>
<protein>
    <submittedName>
        <fullName evidence="7">AI-2E family transporter</fullName>
    </submittedName>
</protein>
<keyword evidence="3 6" id="KW-0812">Transmembrane</keyword>
<evidence type="ECO:0000256" key="3">
    <source>
        <dbReference type="ARBA" id="ARBA00022692"/>
    </source>
</evidence>
<evidence type="ECO:0000313" key="8">
    <source>
        <dbReference type="Proteomes" id="UP001596547"/>
    </source>
</evidence>
<proteinExistence type="inferred from homology"/>
<feature type="transmembrane region" description="Helical" evidence="6">
    <location>
        <begin position="270"/>
        <end position="293"/>
    </location>
</feature>
<dbReference type="InterPro" id="IPR002549">
    <property type="entry name" value="AI-2E-like"/>
</dbReference>
<keyword evidence="4 6" id="KW-1133">Transmembrane helix</keyword>
<comment type="subcellular location">
    <subcellularLocation>
        <location evidence="1">Membrane</location>
        <topology evidence="1">Multi-pass membrane protein</topology>
    </subcellularLocation>
</comment>
<reference evidence="7 8" key="1">
    <citation type="journal article" date="2019" name="Int. J. Syst. Evol. Microbiol.">
        <title>The Global Catalogue of Microorganisms (GCM) 10K type strain sequencing project: providing services to taxonomists for standard genome sequencing and annotation.</title>
        <authorList>
            <consortium name="The Broad Institute Genomics Platform"/>
            <consortium name="The Broad Institute Genome Sequencing Center for Infectious Disease"/>
            <person name="Wu L."/>
            <person name="Ma J."/>
        </authorList>
    </citation>
    <scope>NUCLEOTIDE SEQUENCE [LARGE SCALE GENOMIC DNA]</scope>
    <source>
        <strain evidence="7 8">PSR21</strain>
    </source>
</reference>
<gene>
    <name evidence="7" type="ORF">ACFQPE_06325</name>
</gene>
<evidence type="ECO:0000256" key="5">
    <source>
        <dbReference type="ARBA" id="ARBA00023136"/>
    </source>
</evidence>
<comment type="caution">
    <text evidence="7">The sequence shown here is derived from an EMBL/GenBank/DDBJ whole genome shotgun (WGS) entry which is preliminary data.</text>
</comment>
<accession>A0ABD6A725</accession>
<keyword evidence="8" id="KW-1185">Reference proteome</keyword>
<evidence type="ECO:0000256" key="4">
    <source>
        <dbReference type="ARBA" id="ARBA00022989"/>
    </source>
</evidence>
<comment type="similarity">
    <text evidence="2">Belongs to the autoinducer-2 exporter (AI-2E) (TC 2.A.86) family.</text>
</comment>
<evidence type="ECO:0000256" key="6">
    <source>
        <dbReference type="SAM" id="Phobius"/>
    </source>
</evidence>
<feature type="transmembrane region" description="Helical" evidence="6">
    <location>
        <begin position="199"/>
        <end position="219"/>
    </location>
</feature>
<feature type="transmembrane region" description="Helical" evidence="6">
    <location>
        <begin position="231"/>
        <end position="258"/>
    </location>
</feature>
<evidence type="ECO:0000256" key="1">
    <source>
        <dbReference type="ARBA" id="ARBA00004141"/>
    </source>
</evidence>
<sequence>MSRPSLSFDRSRVAWWLLTGSLAALLLFAVFSLIGTFVLGLFVYYGMRPVCRRVRRQVGSRGGAAALTLLAVALPVAVLLAYVAAAGLRELGPILRNYGTLLEPYLNVSALESNPLRAIQSSATPSPDRLLDALGAFVVPTLAGVTHLFVAVTFAFFLLRDDARIARWFRSEIGGDGTAAYAYATAVDRDLGTIYFSNVLLVFLVAGLSLVVYHGYNLLAPAGLSIPFPTVLALLTGAASLVPLVVGKVVYVPLAAYLGWRAIEADPSSLLYPAGLFAVALLALDLIPLTFLLPKIAGRKTHVGLVMFAYVVGTMLFGWYGLFLGPLLVVLGIQVVRVVLSELIHGEPVTPAVRAADAMGSEPKGAAGESD</sequence>
<organism evidence="7 8">
    <name type="scientific">Halomarina halobia</name>
    <dbReference type="NCBI Taxonomy" id="3033386"/>
    <lineage>
        <taxon>Archaea</taxon>
        <taxon>Methanobacteriati</taxon>
        <taxon>Methanobacteriota</taxon>
        <taxon>Stenosarchaea group</taxon>
        <taxon>Halobacteria</taxon>
        <taxon>Halobacteriales</taxon>
        <taxon>Natronomonadaceae</taxon>
        <taxon>Halomarina</taxon>
    </lineage>
</organism>
<dbReference type="AlphaFoldDB" id="A0ABD6A725"/>
<dbReference type="GO" id="GO:0016020">
    <property type="term" value="C:membrane"/>
    <property type="evidence" value="ECO:0007669"/>
    <property type="project" value="UniProtKB-SubCell"/>
</dbReference>